<dbReference type="SMART" id="SM00487">
    <property type="entry name" value="DEXDc"/>
    <property type="match status" value="1"/>
</dbReference>
<dbReference type="Pfam" id="PF00271">
    <property type="entry name" value="Helicase_C"/>
    <property type="match status" value="1"/>
</dbReference>
<accession>A0A6L8T7A7</accession>
<reference evidence="4 5" key="1">
    <citation type="journal article" date="2019" name="Nat. Med.">
        <title>A library of human gut bacterial isolates paired with longitudinal multiomics data enables mechanistic microbiome research.</title>
        <authorList>
            <person name="Poyet M."/>
            <person name="Groussin M."/>
            <person name="Gibbons S.M."/>
            <person name="Avila-Pacheco J."/>
            <person name="Jiang X."/>
            <person name="Kearney S.M."/>
            <person name="Perrotta A.R."/>
            <person name="Berdy B."/>
            <person name="Zhao S."/>
            <person name="Lieberman T.D."/>
            <person name="Swanson P.K."/>
            <person name="Smith M."/>
            <person name="Roesemann S."/>
            <person name="Alexander J.E."/>
            <person name="Rich S.A."/>
            <person name="Livny J."/>
            <person name="Vlamakis H."/>
            <person name="Clish C."/>
            <person name="Bullock K."/>
            <person name="Deik A."/>
            <person name="Scott J."/>
            <person name="Pierce K.A."/>
            <person name="Xavier R.J."/>
            <person name="Alm E.J."/>
        </authorList>
    </citation>
    <scope>NUCLEOTIDE SEQUENCE [LARGE SCALE GENOMIC DNA]</scope>
    <source>
        <strain evidence="4 5">BIOML-A1</strain>
    </source>
</reference>
<evidence type="ECO:0000259" key="3">
    <source>
        <dbReference type="PROSITE" id="PS51194"/>
    </source>
</evidence>
<comment type="caution">
    <text evidence="4">The sequence shown here is derived from an EMBL/GenBank/DDBJ whole genome shotgun (WGS) entry which is preliminary data.</text>
</comment>
<dbReference type="InterPro" id="IPR001650">
    <property type="entry name" value="Helicase_C-like"/>
</dbReference>
<sequence length="694" mass="80605">MSIHLFKHNQQAYRAVTAMLEKEKMAAVIHPTGTGKSLIAFKLAEENPSKHFLWLSPSEYIYQTQLEKLNMKFPNIQFMSYSRLMKNEDSIETLHPDYIILDEFHRCGAQEWGKSVRKLLDTYPNAKRLGLSATNIRYLDNQRNMAEEIFDGKIASEMTLGEAIVREILPEPKYVIAMYSYQKELEQLKKRIRTLSNQGLITENQKLLEQLRRALEHADGLELVFKKHMTKKNGKYIVFCSDKEHMDEMKEQVSTWFRQVDPSPHVYTAFYSDAATGREFTAFKKDDSKHLKLLFCIDMLNEGIHVDDVDGVILLRPTVSPIIYLQQIGRALSAGSEKTPVIFDLVNNFDSLYCIDCLKKELEEAMVLFPTTYGKGSHFSDHFQIIDETKDCRMLFQKLQTNLSSAWKTYYLAARQWYQENGNLRIPKSYVTSTGLTLGSWIQTQRRVYSGTVTGNLTEEKVRKLNEIGMIWDTKDQNWKKALAELQTYYSEHGNLDIKARYETSDGFKLGRWISNLRAKVKTKGLDQTLTEEQQKQLAALGMIWDRNTEKWEEYFKAAEEYYQIHGNLEVMTKYITEDGIPLGRWLSDISRQTSGENPQRTPLSEEQMERLKKIGFKTEKKTARQWNEKYALARSYYEAHGNLNIPLSYSVNGVKLGRWISNIRSKRKHPGSSGMVLGEERIRQLDSIGMDWK</sequence>
<dbReference type="GO" id="GO:0016787">
    <property type="term" value="F:hydrolase activity"/>
    <property type="evidence" value="ECO:0007669"/>
    <property type="project" value="InterPro"/>
</dbReference>
<dbReference type="SMART" id="SM00490">
    <property type="entry name" value="HELICc"/>
    <property type="match status" value="1"/>
</dbReference>
<dbReference type="Gene3D" id="6.10.140.530">
    <property type="match status" value="4"/>
</dbReference>
<dbReference type="InterPro" id="IPR014001">
    <property type="entry name" value="Helicase_ATP-bd"/>
</dbReference>
<evidence type="ECO:0000259" key="2">
    <source>
        <dbReference type="PROSITE" id="PS51192"/>
    </source>
</evidence>
<dbReference type="InterPro" id="IPR005114">
    <property type="entry name" value="Helicase_assoc"/>
</dbReference>
<dbReference type="RefSeq" id="WP_161234408.1">
    <property type="nucleotide sequence ID" value="NZ_JAAINE010000073.1"/>
</dbReference>
<protein>
    <submittedName>
        <fullName evidence="4">DEAD/DEAH box helicase family protein</fullName>
    </submittedName>
</protein>
<feature type="domain" description="Helicase ATP-binding" evidence="2">
    <location>
        <begin position="17"/>
        <end position="153"/>
    </location>
</feature>
<keyword evidence="4" id="KW-0547">Nucleotide-binding</keyword>
<keyword evidence="1" id="KW-0175">Coiled coil</keyword>
<dbReference type="PROSITE" id="PS51192">
    <property type="entry name" value="HELICASE_ATP_BIND_1"/>
    <property type="match status" value="1"/>
</dbReference>
<feature type="coiled-coil region" evidence="1">
    <location>
        <begin position="178"/>
        <end position="224"/>
    </location>
</feature>
<keyword evidence="4" id="KW-0347">Helicase</keyword>
<dbReference type="Proteomes" id="UP000477285">
    <property type="component" value="Unassembled WGS sequence"/>
</dbReference>
<dbReference type="PANTHER" id="PTHR33418">
    <property type="entry name" value="HELICASE-ASSOCIATED"/>
    <property type="match status" value="1"/>
</dbReference>
<keyword evidence="4" id="KW-0067">ATP-binding</keyword>
<dbReference type="InterPro" id="IPR006935">
    <property type="entry name" value="Helicase/UvrB_N"/>
</dbReference>
<dbReference type="GO" id="GO:0003677">
    <property type="term" value="F:DNA binding"/>
    <property type="evidence" value="ECO:0007669"/>
    <property type="project" value="InterPro"/>
</dbReference>
<gene>
    <name evidence="4" type="ORF">GT728_19915</name>
</gene>
<dbReference type="PROSITE" id="PS51194">
    <property type="entry name" value="HELICASE_CTER"/>
    <property type="match status" value="1"/>
</dbReference>
<dbReference type="GO" id="GO:0004386">
    <property type="term" value="F:helicase activity"/>
    <property type="evidence" value="ECO:0007669"/>
    <property type="project" value="UniProtKB-KW"/>
</dbReference>
<keyword evidence="4" id="KW-0378">Hydrolase</keyword>
<evidence type="ECO:0000313" key="4">
    <source>
        <dbReference type="EMBL" id="MZL35379.1"/>
    </source>
</evidence>
<evidence type="ECO:0000256" key="1">
    <source>
        <dbReference type="SAM" id="Coils"/>
    </source>
</evidence>
<dbReference type="EMBL" id="WWVQ01000093">
    <property type="protein sequence ID" value="MZL35379.1"/>
    <property type="molecule type" value="Genomic_DNA"/>
</dbReference>
<evidence type="ECO:0000313" key="5">
    <source>
        <dbReference type="Proteomes" id="UP000477285"/>
    </source>
</evidence>
<dbReference type="AlphaFoldDB" id="A0A6L8T7A7"/>
<name>A0A6L8T7A7_9FIRM</name>
<dbReference type="SUPFAM" id="SSF52540">
    <property type="entry name" value="P-loop containing nucleoside triphosphate hydrolases"/>
    <property type="match status" value="1"/>
</dbReference>
<feature type="domain" description="Helicase C-terminal" evidence="3">
    <location>
        <begin position="220"/>
        <end position="374"/>
    </location>
</feature>
<dbReference type="Pfam" id="PF03457">
    <property type="entry name" value="HA"/>
    <property type="match status" value="4"/>
</dbReference>
<dbReference type="Pfam" id="PF04851">
    <property type="entry name" value="ResIII"/>
    <property type="match status" value="2"/>
</dbReference>
<dbReference type="GO" id="GO:0005524">
    <property type="term" value="F:ATP binding"/>
    <property type="evidence" value="ECO:0007669"/>
    <property type="project" value="InterPro"/>
</dbReference>
<dbReference type="InterPro" id="IPR027417">
    <property type="entry name" value="P-loop_NTPase"/>
</dbReference>
<organism evidence="4 5">
    <name type="scientific">Blautia wexlerae</name>
    <dbReference type="NCBI Taxonomy" id="418240"/>
    <lineage>
        <taxon>Bacteria</taxon>
        <taxon>Bacillati</taxon>
        <taxon>Bacillota</taxon>
        <taxon>Clostridia</taxon>
        <taxon>Lachnospirales</taxon>
        <taxon>Lachnospiraceae</taxon>
        <taxon>Blautia</taxon>
    </lineage>
</organism>
<proteinExistence type="predicted"/>
<dbReference type="PANTHER" id="PTHR33418:SF1">
    <property type="entry name" value="HELICASE-ASSOCIATED DOMAIN-CONTAINING PROTEIN"/>
    <property type="match status" value="1"/>
</dbReference>
<dbReference type="Gene3D" id="3.40.50.300">
    <property type="entry name" value="P-loop containing nucleotide triphosphate hydrolases"/>
    <property type="match status" value="2"/>
</dbReference>